<reference evidence="10" key="1">
    <citation type="submission" date="2025-08" db="UniProtKB">
        <authorList>
            <consortium name="RefSeq"/>
        </authorList>
    </citation>
    <scope>IDENTIFICATION</scope>
    <source>
        <tissue evidence="10">Whole Larva</tissue>
    </source>
</reference>
<feature type="repeat" description="ANK" evidence="5">
    <location>
        <begin position="589"/>
        <end position="621"/>
    </location>
</feature>
<dbReference type="CDD" id="cd20905">
    <property type="entry name" value="EHMT_ZBD"/>
    <property type="match status" value="1"/>
</dbReference>
<keyword evidence="3" id="KW-0808">Transferase</keyword>
<dbReference type="PROSITE" id="PS50088">
    <property type="entry name" value="ANK_REPEAT"/>
    <property type="match status" value="4"/>
</dbReference>
<keyword evidence="9" id="KW-1185">Reference proteome</keyword>
<keyword evidence="5" id="KW-0040">ANK repeat</keyword>
<dbReference type="PANTHER" id="PTHR46307:SF4">
    <property type="entry name" value="G9A, ISOFORM B"/>
    <property type="match status" value="1"/>
</dbReference>
<feature type="domain" description="SET" evidence="7">
    <location>
        <begin position="770"/>
        <end position="889"/>
    </location>
</feature>
<dbReference type="SUPFAM" id="SSF82199">
    <property type="entry name" value="SET domain"/>
    <property type="match status" value="1"/>
</dbReference>
<evidence type="ECO:0000313" key="9">
    <source>
        <dbReference type="Proteomes" id="UP000695000"/>
    </source>
</evidence>
<protein>
    <submittedName>
        <fullName evidence="10">Histone-lysine N-methyltransferase EHMT2 isoform X1</fullName>
    </submittedName>
</protein>
<evidence type="ECO:0000313" key="10">
    <source>
        <dbReference type="RefSeq" id="XP_017783388.1"/>
    </source>
</evidence>
<dbReference type="PANTHER" id="PTHR46307">
    <property type="entry name" value="G9A, ISOFORM B"/>
    <property type="match status" value="1"/>
</dbReference>
<evidence type="ECO:0000259" key="7">
    <source>
        <dbReference type="PROSITE" id="PS50280"/>
    </source>
</evidence>
<feature type="repeat" description="ANK" evidence="5">
    <location>
        <begin position="556"/>
        <end position="588"/>
    </location>
</feature>
<feature type="repeat" description="ANK" evidence="5">
    <location>
        <begin position="523"/>
        <end position="555"/>
    </location>
</feature>
<dbReference type="RefSeq" id="XP_017783388.1">
    <property type="nucleotide sequence ID" value="XM_017927899.1"/>
</dbReference>
<dbReference type="PRINTS" id="PR01415">
    <property type="entry name" value="ANKYRIN"/>
</dbReference>
<feature type="region of interest" description="Disordered" evidence="6">
    <location>
        <begin position="27"/>
        <end position="51"/>
    </location>
</feature>
<dbReference type="Proteomes" id="UP000695000">
    <property type="component" value="Unplaced"/>
</dbReference>
<dbReference type="InterPro" id="IPR007728">
    <property type="entry name" value="Pre-SET_dom"/>
</dbReference>
<dbReference type="Gene3D" id="1.25.40.20">
    <property type="entry name" value="Ankyrin repeat-containing domain"/>
    <property type="match status" value="2"/>
</dbReference>
<evidence type="ECO:0000256" key="4">
    <source>
        <dbReference type="ARBA" id="ARBA00022691"/>
    </source>
</evidence>
<dbReference type="InterPro" id="IPR046341">
    <property type="entry name" value="SET_dom_sf"/>
</dbReference>
<sequence>MEEESSDSTPCNEEEGTFITKILGEMKTQFNNGSEENSQEEVQKVESEAVTEDTTAVTLGFSKPRKRSKRVKVAIDVNVKRSTRRRSRDYNESILKTAIARKEKSYNESDKPQRLTRQLKPTQKILDNIANAAASKHEKKKRVKGGDGEEKVVKVKSTRRRTKVVEQLVEIKEEIVESDTKLNIELDTKPVLVPQMTATQLCVCSHETKYYVLVENRENVFCTAIDNISNKLIGCNNPVNHKDSSMLRPSVRIPYGVFCSLHRSRMLNHNCCPVCGIFCTQGSFVQCENKHQYHRKCQNSIDEALVCPHCGKPSPTTDIEIIMETSKPPVFLRTQQLSVKSIETSNVKRTNNRESSCESPPMISVEDLKLYNETEMRESGQYSINDLLDCIKKSDYQEVAAILGSRSVDLNSFVECDKDETGTVLHYSARHGLLPIIHMLTIAEDDLDILDSEKNTALMVGVLHEQNDVVKYLTKAGASIIAKGMDGMTALHLAAKCGNLEACEILLSTAAHIKNYIDIADDGGWTPLVWSCEHNHVDIVKYLLSEKANPLLSDVEQNVALHWAAFSGSSKIVEMILNFGGEVNVINSHGDSPLHIAARQDNYNCVLVLLARGAKIDVVNKADETPIECCPENSKSYEALILNIRLQSYIQVDNSTSNCLSNDISEGKERNAISCINSVDDETPPRDYCYVTKNCIMPDIQIDSDTLLVSCSCSGICQSSCDCYKHSNVHMGDSLANDLTGHKVIFECSPSCSCSDEVCTNRVVQKGSKVKFQLFRTRSKGWGVKTLNVIKRGTFVSEYVGQIINEEQADSREDDTYLFDLDNKFQGTERFSIDAKFYGNVSRFMNHNCRPNLLPIRVFTDHHDVKFPRISLFAKCDIRKNEELSFDYGEKFWAIKKNYFACKCGSDNCIYSERQVKNSVQKC</sequence>
<accession>A0ABM1N988</accession>
<dbReference type="Pfam" id="PF21533">
    <property type="entry name" value="EHMT1-2_CRR"/>
    <property type="match status" value="1"/>
</dbReference>
<proteinExistence type="predicted"/>
<feature type="domain" description="Pre-SET" evidence="8">
    <location>
        <begin position="709"/>
        <end position="767"/>
    </location>
</feature>
<dbReference type="InterPro" id="IPR043550">
    <property type="entry name" value="EHMT1/EHMT2"/>
</dbReference>
<keyword evidence="2" id="KW-0158">Chromosome</keyword>
<dbReference type="InterPro" id="IPR036770">
    <property type="entry name" value="Ankyrin_rpt-contain_sf"/>
</dbReference>
<dbReference type="Pfam" id="PF05033">
    <property type="entry name" value="Pre-SET"/>
    <property type="match status" value="1"/>
</dbReference>
<dbReference type="PROSITE" id="PS50297">
    <property type="entry name" value="ANK_REP_REGION"/>
    <property type="match status" value="3"/>
</dbReference>
<evidence type="ECO:0000259" key="8">
    <source>
        <dbReference type="PROSITE" id="PS50867"/>
    </source>
</evidence>
<feature type="repeat" description="ANK" evidence="5">
    <location>
        <begin position="486"/>
        <end position="518"/>
    </location>
</feature>
<keyword evidence="4" id="KW-0949">S-adenosyl-L-methionine</keyword>
<keyword evidence="3" id="KW-0489">Methyltransferase</keyword>
<evidence type="ECO:0000256" key="1">
    <source>
        <dbReference type="ARBA" id="ARBA00004286"/>
    </source>
</evidence>
<evidence type="ECO:0000256" key="6">
    <source>
        <dbReference type="SAM" id="MobiDB-lite"/>
    </source>
</evidence>
<name>A0ABM1N988_NICVS</name>
<dbReference type="Gene3D" id="2.170.270.10">
    <property type="entry name" value="SET domain"/>
    <property type="match status" value="1"/>
</dbReference>
<dbReference type="InterPro" id="IPR001214">
    <property type="entry name" value="SET_dom"/>
</dbReference>
<dbReference type="SMART" id="SM00248">
    <property type="entry name" value="ANK"/>
    <property type="match status" value="6"/>
</dbReference>
<gene>
    <name evidence="10" type="primary">LOC108567433</name>
</gene>
<evidence type="ECO:0000256" key="3">
    <source>
        <dbReference type="ARBA" id="ARBA00022603"/>
    </source>
</evidence>
<dbReference type="Pfam" id="PF12796">
    <property type="entry name" value="Ank_2"/>
    <property type="match status" value="3"/>
</dbReference>
<dbReference type="InterPro" id="IPR047762">
    <property type="entry name" value="EHMT_CRR"/>
</dbReference>
<dbReference type="Pfam" id="PF00856">
    <property type="entry name" value="SET"/>
    <property type="match status" value="1"/>
</dbReference>
<comment type="subcellular location">
    <subcellularLocation>
        <location evidence="1">Chromosome</location>
    </subcellularLocation>
</comment>
<organism evidence="9 10">
    <name type="scientific">Nicrophorus vespilloides</name>
    <name type="common">Boreal carrion beetle</name>
    <dbReference type="NCBI Taxonomy" id="110193"/>
    <lineage>
        <taxon>Eukaryota</taxon>
        <taxon>Metazoa</taxon>
        <taxon>Ecdysozoa</taxon>
        <taxon>Arthropoda</taxon>
        <taxon>Hexapoda</taxon>
        <taxon>Insecta</taxon>
        <taxon>Pterygota</taxon>
        <taxon>Neoptera</taxon>
        <taxon>Endopterygota</taxon>
        <taxon>Coleoptera</taxon>
        <taxon>Polyphaga</taxon>
        <taxon>Staphyliniformia</taxon>
        <taxon>Silphidae</taxon>
        <taxon>Nicrophorinae</taxon>
        <taxon>Nicrophorus</taxon>
    </lineage>
</organism>
<evidence type="ECO:0000256" key="2">
    <source>
        <dbReference type="ARBA" id="ARBA00022454"/>
    </source>
</evidence>
<dbReference type="SMART" id="SM00468">
    <property type="entry name" value="PreSET"/>
    <property type="match status" value="1"/>
</dbReference>
<dbReference type="GeneID" id="108567433"/>
<dbReference type="InterPro" id="IPR002110">
    <property type="entry name" value="Ankyrin_rpt"/>
</dbReference>
<dbReference type="PROSITE" id="PS50280">
    <property type="entry name" value="SET"/>
    <property type="match status" value="1"/>
</dbReference>
<dbReference type="SUPFAM" id="SSF48403">
    <property type="entry name" value="Ankyrin repeat"/>
    <property type="match status" value="1"/>
</dbReference>
<dbReference type="SMART" id="SM00317">
    <property type="entry name" value="SET"/>
    <property type="match status" value="1"/>
</dbReference>
<dbReference type="PROSITE" id="PS50867">
    <property type="entry name" value="PRE_SET"/>
    <property type="match status" value="1"/>
</dbReference>
<evidence type="ECO:0000256" key="5">
    <source>
        <dbReference type="PROSITE-ProRule" id="PRU00023"/>
    </source>
</evidence>